<dbReference type="Proteomes" id="UP000625033">
    <property type="component" value="Unassembled WGS sequence"/>
</dbReference>
<dbReference type="InterPro" id="IPR007393">
    <property type="entry name" value="YlxR_dom"/>
</dbReference>
<dbReference type="InterPro" id="IPR035931">
    <property type="entry name" value="YlxR-like_sf"/>
</dbReference>
<organism evidence="2 3">
    <name type="scientific">Zhihengliuella flava</name>
    <dbReference type="NCBI Taxonomy" id="1285193"/>
    <lineage>
        <taxon>Bacteria</taxon>
        <taxon>Bacillati</taxon>
        <taxon>Actinomycetota</taxon>
        <taxon>Actinomycetes</taxon>
        <taxon>Micrococcales</taxon>
        <taxon>Micrococcaceae</taxon>
        <taxon>Zhihengliuella</taxon>
    </lineage>
</organism>
<dbReference type="RefSeq" id="WP_331271413.1">
    <property type="nucleotide sequence ID" value="NZ_JADOTZ010000001.1"/>
</dbReference>
<dbReference type="EMBL" id="JADOTZ010000001">
    <property type="protein sequence ID" value="MBG6083805.1"/>
    <property type="molecule type" value="Genomic_DNA"/>
</dbReference>
<dbReference type="Pfam" id="PF04296">
    <property type="entry name" value="YlxR"/>
    <property type="match status" value="1"/>
</dbReference>
<keyword evidence="3" id="KW-1185">Reference proteome</keyword>
<proteinExistence type="predicted"/>
<dbReference type="PANTHER" id="PTHR34215">
    <property type="entry name" value="BLL0784 PROTEIN"/>
    <property type="match status" value="1"/>
</dbReference>
<comment type="caution">
    <text evidence="2">The sequence shown here is derived from an EMBL/GenBank/DDBJ whole genome shotgun (WGS) entry which is preliminary data.</text>
</comment>
<sequence>MSEHHSPQRTCIGCRRVDDQAALLRWVLDRETTPFTVVPDPARRKSGRGAWMHPQPECAAIIVKKRAFARAFRAPVPTPDESVMHAAIDAFATCGRAEANVQPESGSED</sequence>
<evidence type="ECO:0000313" key="3">
    <source>
        <dbReference type="Proteomes" id="UP000625033"/>
    </source>
</evidence>
<dbReference type="Gene3D" id="3.30.1230.10">
    <property type="entry name" value="YlxR-like"/>
    <property type="match status" value="1"/>
</dbReference>
<dbReference type="AlphaFoldDB" id="A0A931DBQ3"/>
<dbReference type="PANTHER" id="PTHR34215:SF1">
    <property type="entry name" value="YLXR DOMAIN-CONTAINING PROTEIN"/>
    <property type="match status" value="1"/>
</dbReference>
<feature type="domain" description="YlxR" evidence="1">
    <location>
        <begin position="9"/>
        <end position="80"/>
    </location>
</feature>
<gene>
    <name evidence="2" type="ORF">IW252_000572</name>
</gene>
<accession>A0A931DBQ3</accession>
<name>A0A931DBQ3_9MICC</name>
<evidence type="ECO:0000313" key="2">
    <source>
        <dbReference type="EMBL" id="MBG6083805.1"/>
    </source>
</evidence>
<dbReference type="InterPro" id="IPR037465">
    <property type="entry name" value="YlxR"/>
</dbReference>
<reference evidence="2" key="1">
    <citation type="submission" date="2020-11" db="EMBL/GenBank/DDBJ databases">
        <title>Sequencing the genomes of 1000 actinobacteria strains.</title>
        <authorList>
            <person name="Klenk H.-P."/>
        </authorList>
    </citation>
    <scope>NUCLEOTIDE SEQUENCE</scope>
    <source>
        <strain evidence="2">DSM 26152</strain>
    </source>
</reference>
<protein>
    <submittedName>
        <fullName evidence="2">RNA-binding protein YlxR (DUF448 family)</fullName>
    </submittedName>
</protein>
<dbReference type="SUPFAM" id="SSF64376">
    <property type="entry name" value="YlxR-like"/>
    <property type="match status" value="1"/>
</dbReference>
<evidence type="ECO:0000259" key="1">
    <source>
        <dbReference type="Pfam" id="PF04296"/>
    </source>
</evidence>